<gene>
    <name evidence="1" type="ORF">ARMSODRAFT_1025125</name>
</gene>
<proteinExistence type="predicted"/>
<evidence type="ECO:0000313" key="2">
    <source>
        <dbReference type="Proteomes" id="UP000218334"/>
    </source>
</evidence>
<accession>A0A2H3BCA2</accession>
<dbReference type="EMBL" id="KZ293469">
    <property type="protein sequence ID" value="PBK62207.1"/>
    <property type="molecule type" value="Genomic_DNA"/>
</dbReference>
<dbReference type="Proteomes" id="UP000218334">
    <property type="component" value="Unassembled WGS sequence"/>
</dbReference>
<keyword evidence="2" id="KW-1185">Reference proteome</keyword>
<sequence length="208" mass="23207">MALTLANLRGRYPLHSPKVLEDRIEQSIAAELVELVGPAPEVQLSEHPPHPPSVPIMCTAEGPDFGHYFQTCEDPSGSPVCGTPIPISPPFTGGSDLLSRLLEIRVQIQAPLPTKVTILLWDEDGIEPRSLLVTPNHAGRIRLCDNAQLLRDHNPRLTGIEEYMIYRDDEWIDMGWESPVFALPGSMLLVREASVQWLDGFDMHKEFV</sequence>
<organism evidence="1 2">
    <name type="scientific">Armillaria solidipes</name>
    <dbReference type="NCBI Taxonomy" id="1076256"/>
    <lineage>
        <taxon>Eukaryota</taxon>
        <taxon>Fungi</taxon>
        <taxon>Dikarya</taxon>
        <taxon>Basidiomycota</taxon>
        <taxon>Agaricomycotina</taxon>
        <taxon>Agaricomycetes</taxon>
        <taxon>Agaricomycetidae</taxon>
        <taxon>Agaricales</taxon>
        <taxon>Marasmiineae</taxon>
        <taxon>Physalacriaceae</taxon>
        <taxon>Armillaria</taxon>
    </lineage>
</organism>
<name>A0A2H3BCA2_9AGAR</name>
<dbReference type="STRING" id="1076256.A0A2H3BCA2"/>
<reference evidence="2" key="1">
    <citation type="journal article" date="2017" name="Nat. Ecol. Evol.">
        <title>Genome expansion and lineage-specific genetic innovations in the forest pathogenic fungi Armillaria.</title>
        <authorList>
            <person name="Sipos G."/>
            <person name="Prasanna A.N."/>
            <person name="Walter M.C."/>
            <person name="O'Connor E."/>
            <person name="Balint B."/>
            <person name="Krizsan K."/>
            <person name="Kiss B."/>
            <person name="Hess J."/>
            <person name="Varga T."/>
            <person name="Slot J."/>
            <person name="Riley R."/>
            <person name="Boka B."/>
            <person name="Rigling D."/>
            <person name="Barry K."/>
            <person name="Lee J."/>
            <person name="Mihaltcheva S."/>
            <person name="LaButti K."/>
            <person name="Lipzen A."/>
            <person name="Waldron R."/>
            <person name="Moloney N.M."/>
            <person name="Sperisen C."/>
            <person name="Kredics L."/>
            <person name="Vagvoelgyi C."/>
            <person name="Patrignani A."/>
            <person name="Fitzpatrick D."/>
            <person name="Nagy I."/>
            <person name="Doyle S."/>
            <person name="Anderson J.B."/>
            <person name="Grigoriev I.V."/>
            <person name="Gueldener U."/>
            <person name="Muensterkoetter M."/>
            <person name="Nagy L.G."/>
        </authorList>
    </citation>
    <scope>NUCLEOTIDE SEQUENCE [LARGE SCALE GENOMIC DNA]</scope>
    <source>
        <strain evidence="2">28-4</strain>
    </source>
</reference>
<dbReference type="AlphaFoldDB" id="A0A2H3BCA2"/>
<evidence type="ECO:0000313" key="1">
    <source>
        <dbReference type="EMBL" id="PBK62207.1"/>
    </source>
</evidence>
<protein>
    <submittedName>
        <fullName evidence="1">Uncharacterized protein</fullName>
    </submittedName>
</protein>